<dbReference type="SUPFAM" id="SSF56747">
    <property type="entry name" value="Prim-pol domain"/>
    <property type="match status" value="1"/>
</dbReference>
<dbReference type="RefSeq" id="WP_191870297.1">
    <property type="nucleotide sequence ID" value="NZ_BMRU01000094.1"/>
</dbReference>
<dbReference type="InterPro" id="IPR015330">
    <property type="entry name" value="DNA_primase/pol_bifunc_N"/>
</dbReference>
<name>A0ABQ3NUR0_STRVG</name>
<feature type="domain" description="DNA primase/polymerase bifunctional N-terminal" evidence="1">
    <location>
        <begin position="11"/>
        <end position="177"/>
    </location>
</feature>
<reference evidence="3" key="1">
    <citation type="submission" date="2020-09" db="EMBL/GenBank/DDBJ databases">
        <title>Whole genome shotgun sequence of Streptomyces cinnamonensis NBRC 15873.</title>
        <authorList>
            <person name="Komaki H."/>
            <person name="Tamura T."/>
        </authorList>
    </citation>
    <scope>NUCLEOTIDE SEQUENCE [LARGE SCALE GENOMIC DNA]</scope>
    <source>
        <strain evidence="3">NBRC 15873</strain>
    </source>
</reference>
<gene>
    <name evidence="2" type="ORF">Scinn_59540</name>
</gene>
<evidence type="ECO:0000259" key="1">
    <source>
        <dbReference type="SMART" id="SM00943"/>
    </source>
</evidence>
<comment type="caution">
    <text evidence="2">The sequence shown here is derived from an EMBL/GenBank/DDBJ whole genome shotgun (WGS) entry which is preliminary data.</text>
</comment>
<dbReference type="GeneID" id="86955565"/>
<accession>A0ABQ3NUR0</accession>
<dbReference type="SMART" id="SM00943">
    <property type="entry name" value="Prim-Pol"/>
    <property type="match status" value="1"/>
</dbReference>
<dbReference type="Proteomes" id="UP000660554">
    <property type="component" value="Unassembled WGS sequence"/>
</dbReference>
<dbReference type="Pfam" id="PF09250">
    <property type="entry name" value="Prim-Pol"/>
    <property type="match status" value="1"/>
</dbReference>
<protein>
    <submittedName>
        <fullName evidence="2">DNA primase</fullName>
    </submittedName>
</protein>
<sequence length="299" mass="31618">MTTVTGHLRTALWLAEFGLPVLPLREGKLPFGNCTACTSSKTAGPCRCGDRPNMKFAGPCRCPAPCHGWAAATTDPAVLTSRAWARSWQRAGAVAYHPGGGGFTVVDLDNTDAVTWARQTLPATRTVPTARGEHWIYQGAMQSANGARPGVDIKSLMVYARWYGPGTGDMTTLPDAVRALIVKEETTPAPREEVDSSPPTRATWDRSVATGCRHNDTFVRTGLTRGLARIAACPEQGAGSTAYGVARFLAKQHTACPGPCGLEAIERQIIDAAVAVGVPEAYATRAVARGFNAVAVRAS</sequence>
<proteinExistence type="predicted"/>
<dbReference type="EMBL" id="BNDV01000016">
    <property type="protein sequence ID" value="GHI16491.1"/>
    <property type="molecule type" value="Genomic_DNA"/>
</dbReference>
<evidence type="ECO:0000313" key="2">
    <source>
        <dbReference type="EMBL" id="GHI16491.1"/>
    </source>
</evidence>
<keyword evidence="3" id="KW-1185">Reference proteome</keyword>
<evidence type="ECO:0000313" key="3">
    <source>
        <dbReference type="Proteomes" id="UP000660554"/>
    </source>
</evidence>
<organism evidence="2 3">
    <name type="scientific">Streptomyces virginiae</name>
    <name type="common">Streptomyces cinnamonensis</name>
    <dbReference type="NCBI Taxonomy" id="1961"/>
    <lineage>
        <taxon>Bacteria</taxon>
        <taxon>Bacillati</taxon>
        <taxon>Actinomycetota</taxon>
        <taxon>Actinomycetes</taxon>
        <taxon>Kitasatosporales</taxon>
        <taxon>Streptomycetaceae</taxon>
        <taxon>Streptomyces</taxon>
    </lineage>
</organism>